<proteinExistence type="predicted"/>
<evidence type="ECO:0000259" key="1">
    <source>
        <dbReference type="SMART" id="SM00860"/>
    </source>
</evidence>
<sequence>MDTERRIEHLEGALGASLPAAYRAFLESHREDPSRPVQVVSTNPDYWDVEHFLEIGDGKSYLQIDHCYELVGDVLPEGMLPFAEDGGGNLYLLDCRKGLGTGAVYWWDHEQELGEDRVELVAASFPEFLAVLIPDPDELPGDDASNRRGVGR</sequence>
<gene>
    <name evidence="2" type="ORF">CIT40_12610</name>
</gene>
<dbReference type="OrthoDB" id="7595201at2"/>
<name>A0A2U8PSW7_9BRAD</name>
<dbReference type="SMART" id="SM00860">
    <property type="entry name" value="SMI1_KNR4"/>
    <property type="match status" value="1"/>
</dbReference>
<dbReference type="KEGG" id="brq:CIT40_12610"/>
<dbReference type="EMBL" id="CP029426">
    <property type="protein sequence ID" value="AWM00792.1"/>
    <property type="molecule type" value="Genomic_DNA"/>
</dbReference>
<dbReference type="InterPro" id="IPR018958">
    <property type="entry name" value="Knr4/Smi1-like_dom"/>
</dbReference>
<feature type="domain" description="Knr4/Smi1-like" evidence="1">
    <location>
        <begin position="1"/>
        <end position="131"/>
    </location>
</feature>
<dbReference type="InterPro" id="IPR037883">
    <property type="entry name" value="Knr4/Smi1-like_sf"/>
</dbReference>
<reference evidence="2 3" key="1">
    <citation type="journal article" date="2017" name="Syst. Appl. Microbiol.">
        <title>Soybeans inoculated with root zone soils of Canadian native legumes harbour diverse and novel Bradyrhizobium spp. that possess agricultural potential.</title>
        <authorList>
            <person name="Bromfield E.S.P."/>
            <person name="Cloutier S."/>
            <person name="Tambong J.T."/>
            <person name="Tran Thi T.V."/>
        </authorList>
    </citation>
    <scope>NUCLEOTIDE SEQUENCE [LARGE SCALE GENOMIC DNA]</scope>
    <source>
        <strain evidence="2 3">39S1MB</strain>
    </source>
</reference>
<dbReference type="Proteomes" id="UP000215884">
    <property type="component" value="Chromosome"/>
</dbReference>
<keyword evidence="3" id="KW-1185">Reference proteome</keyword>
<evidence type="ECO:0000313" key="3">
    <source>
        <dbReference type="Proteomes" id="UP000215884"/>
    </source>
</evidence>
<organism evidence="2 3">
    <name type="scientific">Bradyrhizobium amphicarpaeae</name>
    <dbReference type="NCBI Taxonomy" id="1404768"/>
    <lineage>
        <taxon>Bacteria</taxon>
        <taxon>Pseudomonadati</taxon>
        <taxon>Pseudomonadota</taxon>
        <taxon>Alphaproteobacteria</taxon>
        <taxon>Hyphomicrobiales</taxon>
        <taxon>Nitrobacteraceae</taxon>
        <taxon>Bradyrhizobium</taxon>
    </lineage>
</organism>
<protein>
    <submittedName>
        <fullName evidence="2">SMI1/KNR4 family protein</fullName>
    </submittedName>
</protein>
<accession>A0A2U8PSW7</accession>
<dbReference type="Pfam" id="PF09346">
    <property type="entry name" value="SMI1_KNR4"/>
    <property type="match status" value="1"/>
</dbReference>
<dbReference type="AlphaFoldDB" id="A0A2U8PSW7"/>
<dbReference type="RefSeq" id="WP_094896585.1">
    <property type="nucleotide sequence ID" value="NZ_CP029426.2"/>
</dbReference>
<evidence type="ECO:0000313" key="2">
    <source>
        <dbReference type="EMBL" id="AWM00792.1"/>
    </source>
</evidence>
<dbReference type="Gene3D" id="3.40.1580.10">
    <property type="entry name" value="SMI1/KNR4-like"/>
    <property type="match status" value="1"/>
</dbReference>
<reference evidence="2 3" key="2">
    <citation type="journal article" date="2019" name="Int. J. Syst. Evol. Microbiol.">
        <title>Description and complete genome sequence of Bradyrhizobium amphicarpaeae sp. nov., harbouring photosystem and nitrogen-fixation genes.</title>
        <authorList>
            <person name="Bromfield E.S.P."/>
            <person name="Cloutier S."/>
            <person name="Nguyen H.D.T."/>
        </authorList>
    </citation>
    <scope>NUCLEOTIDE SEQUENCE [LARGE SCALE GENOMIC DNA]</scope>
    <source>
        <strain evidence="2 3">39S1MB</strain>
    </source>
</reference>
<dbReference type="SUPFAM" id="SSF160631">
    <property type="entry name" value="SMI1/KNR4-like"/>
    <property type="match status" value="1"/>
</dbReference>